<dbReference type="EMBL" id="MNCJ02000332">
    <property type="protein sequence ID" value="KAF5753920.1"/>
    <property type="molecule type" value="Genomic_DNA"/>
</dbReference>
<evidence type="ECO:0000313" key="1">
    <source>
        <dbReference type="EMBL" id="KAF5753920.1"/>
    </source>
</evidence>
<keyword evidence="2" id="KW-1185">Reference proteome</keyword>
<name>A0A9K3DFC0_HELAN</name>
<proteinExistence type="predicted"/>
<reference evidence="1" key="1">
    <citation type="journal article" date="2017" name="Nature">
        <title>The sunflower genome provides insights into oil metabolism, flowering and Asterid evolution.</title>
        <authorList>
            <person name="Badouin H."/>
            <person name="Gouzy J."/>
            <person name="Grassa C.J."/>
            <person name="Murat F."/>
            <person name="Staton S.E."/>
            <person name="Cottret L."/>
            <person name="Lelandais-Briere C."/>
            <person name="Owens G.L."/>
            <person name="Carrere S."/>
            <person name="Mayjonade B."/>
            <person name="Legrand L."/>
            <person name="Gill N."/>
            <person name="Kane N.C."/>
            <person name="Bowers J.E."/>
            <person name="Hubner S."/>
            <person name="Bellec A."/>
            <person name="Berard A."/>
            <person name="Berges H."/>
            <person name="Blanchet N."/>
            <person name="Boniface M.C."/>
            <person name="Brunel D."/>
            <person name="Catrice O."/>
            <person name="Chaidir N."/>
            <person name="Claudel C."/>
            <person name="Donnadieu C."/>
            <person name="Faraut T."/>
            <person name="Fievet G."/>
            <person name="Helmstetter N."/>
            <person name="King M."/>
            <person name="Knapp S.J."/>
            <person name="Lai Z."/>
            <person name="Le Paslier M.C."/>
            <person name="Lippi Y."/>
            <person name="Lorenzon L."/>
            <person name="Mandel J.R."/>
            <person name="Marage G."/>
            <person name="Marchand G."/>
            <person name="Marquand E."/>
            <person name="Bret-Mestries E."/>
            <person name="Morien E."/>
            <person name="Nambeesan S."/>
            <person name="Nguyen T."/>
            <person name="Pegot-Espagnet P."/>
            <person name="Pouilly N."/>
            <person name="Raftis F."/>
            <person name="Sallet E."/>
            <person name="Schiex T."/>
            <person name="Thomas J."/>
            <person name="Vandecasteele C."/>
            <person name="Vares D."/>
            <person name="Vear F."/>
            <person name="Vautrin S."/>
            <person name="Crespi M."/>
            <person name="Mangin B."/>
            <person name="Burke J.M."/>
            <person name="Salse J."/>
            <person name="Munos S."/>
            <person name="Vincourt P."/>
            <person name="Rieseberg L.H."/>
            <person name="Langlade N.B."/>
        </authorList>
    </citation>
    <scope>NUCLEOTIDE SEQUENCE</scope>
    <source>
        <tissue evidence="1">Leaves</tissue>
    </source>
</reference>
<dbReference type="Proteomes" id="UP000215914">
    <property type="component" value="Unassembled WGS sequence"/>
</dbReference>
<comment type="caution">
    <text evidence="1">The sequence shown here is derived from an EMBL/GenBank/DDBJ whole genome shotgun (WGS) entry which is preliminary data.</text>
</comment>
<protein>
    <submittedName>
        <fullName evidence="1">Uncharacterized protein</fullName>
    </submittedName>
</protein>
<evidence type="ECO:0000313" key="2">
    <source>
        <dbReference type="Proteomes" id="UP000215914"/>
    </source>
</evidence>
<dbReference type="AlphaFoldDB" id="A0A9K3DFC0"/>
<organism evidence="1 2">
    <name type="scientific">Helianthus annuus</name>
    <name type="common">Common sunflower</name>
    <dbReference type="NCBI Taxonomy" id="4232"/>
    <lineage>
        <taxon>Eukaryota</taxon>
        <taxon>Viridiplantae</taxon>
        <taxon>Streptophyta</taxon>
        <taxon>Embryophyta</taxon>
        <taxon>Tracheophyta</taxon>
        <taxon>Spermatophyta</taxon>
        <taxon>Magnoliopsida</taxon>
        <taxon>eudicotyledons</taxon>
        <taxon>Gunneridae</taxon>
        <taxon>Pentapetalae</taxon>
        <taxon>asterids</taxon>
        <taxon>campanulids</taxon>
        <taxon>Asterales</taxon>
        <taxon>Asteraceae</taxon>
        <taxon>Asteroideae</taxon>
        <taxon>Heliantheae alliance</taxon>
        <taxon>Heliantheae</taxon>
        <taxon>Helianthus</taxon>
    </lineage>
</organism>
<reference evidence="1" key="2">
    <citation type="submission" date="2020-06" db="EMBL/GenBank/DDBJ databases">
        <title>Helianthus annuus Genome sequencing and assembly Release 2.</title>
        <authorList>
            <person name="Gouzy J."/>
            <person name="Langlade N."/>
            <person name="Munos S."/>
        </authorList>
    </citation>
    <scope>NUCLEOTIDE SEQUENCE</scope>
    <source>
        <tissue evidence="1">Leaves</tissue>
    </source>
</reference>
<accession>A0A9K3DFC0</accession>
<dbReference type="Gramene" id="mRNA:HanXRQr2_Chr17g0785521">
    <property type="protein sequence ID" value="mRNA:HanXRQr2_Chr17g0785521"/>
    <property type="gene ID" value="HanXRQr2_Chr17g0785521"/>
</dbReference>
<gene>
    <name evidence="1" type="ORF">HanXRQr2_Chr17g0785521</name>
</gene>
<sequence>MHEPRFSITLAFLPSCKSNFGTCQGEVKHRRITGQDRQGDKYTYWSTRGMGSLAS</sequence>